<dbReference type="Proteomes" id="UP000228762">
    <property type="component" value="Unassembled WGS sequence"/>
</dbReference>
<organism evidence="1 2">
    <name type="scientific">Candidatus Roizmanbacteria bacterium CG17_big_fil_post_rev_8_21_14_2_50_39_7</name>
    <dbReference type="NCBI Taxonomy" id="1974858"/>
    <lineage>
        <taxon>Bacteria</taxon>
        <taxon>Candidatus Roizmaniibacteriota</taxon>
    </lineage>
</organism>
<feature type="non-terminal residue" evidence="1">
    <location>
        <position position="1"/>
    </location>
</feature>
<reference evidence="2" key="1">
    <citation type="submission" date="2017-09" db="EMBL/GenBank/DDBJ databases">
        <title>Depth-based differentiation of microbial function through sediment-hosted aquifers and enrichment of novel symbionts in the deep terrestrial subsurface.</title>
        <authorList>
            <person name="Probst A.J."/>
            <person name="Ladd B."/>
            <person name="Jarett J.K."/>
            <person name="Geller-Mcgrath D.E."/>
            <person name="Sieber C.M.K."/>
            <person name="Emerson J.B."/>
            <person name="Anantharaman K."/>
            <person name="Thomas B.C."/>
            <person name="Malmstrom R."/>
            <person name="Stieglmeier M."/>
            <person name="Klingl A."/>
            <person name="Woyke T."/>
            <person name="Ryan C.M."/>
            <person name="Banfield J.F."/>
        </authorList>
    </citation>
    <scope>NUCLEOTIDE SEQUENCE [LARGE SCALE GENOMIC DNA]</scope>
</reference>
<protein>
    <submittedName>
        <fullName evidence="1">Uncharacterized protein</fullName>
    </submittedName>
</protein>
<evidence type="ECO:0000313" key="1">
    <source>
        <dbReference type="EMBL" id="PIV71021.1"/>
    </source>
</evidence>
<comment type="caution">
    <text evidence="1">The sequence shown here is derived from an EMBL/GenBank/DDBJ whole genome shotgun (WGS) entry which is preliminary data.</text>
</comment>
<accession>A0A2M7EKB3</accession>
<dbReference type="EMBL" id="PFEV01000089">
    <property type="protein sequence ID" value="PIV71021.1"/>
    <property type="molecule type" value="Genomic_DNA"/>
</dbReference>
<proteinExistence type="predicted"/>
<evidence type="ECO:0000313" key="2">
    <source>
        <dbReference type="Proteomes" id="UP000228762"/>
    </source>
</evidence>
<gene>
    <name evidence="1" type="ORF">COW57_01915</name>
</gene>
<dbReference type="AlphaFoldDB" id="A0A2M7EKB3"/>
<name>A0A2M7EKB3_9BACT</name>
<sequence>LTLIKSEEYAKHIVSNPISEQQIHSLFLNVGFYISNNPSGELLLKKEVGGEFKATIYSQIIANK</sequence>